<dbReference type="eggNOG" id="arCOG07575">
    <property type="taxonomic scope" value="Archaea"/>
</dbReference>
<evidence type="ECO:0000256" key="1">
    <source>
        <dbReference type="SAM" id="Phobius"/>
    </source>
</evidence>
<dbReference type="EMBL" id="AOMF01000193">
    <property type="protein sequence ID" value="EMA48411.1"/>
    <property type="molecule type" value="Genomic_DNA"/>
</dbReference>
<feature type="transmembrane region" description="Helical" evidence="1">
    <location>
        <begin position="68"/>
        <end position="87"/>
    </location>
</feature>
<organism evidence="2 3">
    <name type="scientific">Halococcus thailandensis JCM 13552</name>
    <dbReference type="NCBI Taxonomy" id="1227457"/>
    <lineage>
        <taxon>Archaea</taxon>
        <taxon>Methanobacteriati</taxon>
        <taxon>Methanobacteriota</taxon>
        <taxon>Stenosarchaea group</taxon>
        <taxon>Halobacteria</taxon>
        <taxon>Halobacteriales</taxon>
        <taxon>Halococcaceae</taxon>
        <taxon>Halococcus</taxon>
    </lineage>
</organism>
<keyword evidence="1" id="KW-0472">Membrane</keyword>
<name>M0MS07_9EURY</name>
<evidence type="ECO:0000313" key="3">
    <source>
        <dbReference type="Proteomes" id="UP000011680"/>
    </source>
</evidence>
<feature type="transmembrane region" description="Helical" evidence="1">
    <location>
        <begin position="99"/>
        <end position="116"/>
    </location>
</feature>
<keyword evidence="3" id="KW-1185">Reference proteome</keyword>
<sequence length="229" mass="25510">MAVYMIAEIVRTARERLTVRYGLSLVAFLVLAYGFTREIETVVAIALGFVLVETIQILRETPSADDRWVGVGIGAFVAVTSLAWLGYELTAAATTGGPAWFPALTALIGVWFLFDARRDFREGRDRYPNDDMTISEMMLVMNHAHLVTEELKQGPKTVAELADACDLTKSRVRDALEITTDDNMVYRVDGGPSDNANRYGLDESKIGGIAFVRSNGKRVMRRLARPFRR</sequence>
<proteinExistence type="predicted"/>
<dbReference type="Proteomes" id="UP000011680">
    <property type="component" value="Unassembled WGS sequence"/>
</dbReference>
<gene>
    <name evidence="2" type="ORF">C451_20527</name>
</gene>
<reference evidence="2 3" key="1">
    <citation type="journal article" date="2014" name="PLoS Genet.">
        <title>Phylogenetically driven sequencing of extremely halophilic archaea reveals strategies for static and dynamic osmo-response.</title>
        <authorList>
            <person name="Becker E.A."/>
            <person name="Seitzer P.M."/>
            <person name="Tritt A."/>
            <person name="Larsen D."/>
            <person name="Krusor M."/>
            <person name="Yao A.I."/>
            <person name="Wu D."/>
            <person name="Madern D."/>
            <person name="Eisen J.A."/>
            <person name="Darling A.E."/>
            <person name="Facciotti M.T."/>
        </authorList>
    </citation>
    <scope>NUCLEOTIDE SEQUENCE [LARGE SCALE GENOMIC DNA]</scope>
    <source>
        <strain evidence="2 3">JCM 13552</strain>
    </source>
</reference>
<evidence type="ECO:0000313" key="2">
    <source>
        <dbReference type="EMBL" id="EMA48411.1"/>
    </source>
</evidence>
<accession>M0MS07</accession>
<keyword evidence="1" id="KW-1133">Transmembrane helix</keyword>
<feature type="transmembrane region" description="Helical" evidence="1">
    <location>
        <begin position="17"/>
        <end position="35"/>
    </location>
</feature>
<feature type="transmembrane region" description="Helical" evidence="1">
    <location>
        <begin position="41"/>
        <end position="59"/>
    </location>
</feature>
<dbReference type="PATRIC" id="fig|1227457.3.peg.3988"/>
<dbReference type="AlphaFoldDB" id="M0MS07"/>
<keyword evidence="1" id="KW-0812">Transmembrane</keyword>
<protein>
    <submittedName>
        <fullName evidence="2">Uncharacterized protein</fullName>
    </submittedName>
</protein>
<comment type="caution">
    <text evidence="2">The sequence shown here is derived from an EMBL/GenBank/DDBJ whole genome shotgun (WGS) entry which is preliminary data.</text>
</comment>